<accession>R9GNZ2</accession>
<evidence type="ECO:0000313" key="1">
    <source>
        <dbReference type="EMBL" id="EOR93443.1"/>
    </source>
</evidence>
<proteinExistence type="predicted"/>
<reference evidence="1 2" key="1">
    <citation type="journal article" date="2013" name="Genome Announc.">
        <title>Draft Genome Sequence of Arcticibacter svalbardensis Strain MN12-7T, a Member of the Family Sphingobacteriaceae Isolated from an Arctic Soil Sample.</title>
        <authorList>
            <person name="Shivaji S."/>
            <person name="Ara S."/>
            <person name="Prasad S."/>
            <person name="Manasa B.P."/>
            <person name="Begum Z."/>
            <person name="Singh A."/>
            <person name="Kumar Pinnaka A."/>
        </authorList>
    </citation>
    <scope>NUCLEOTIDE SEQUENCE [LARGE SCALE GENOMIC DNA]</scope>
    <source>
        <strain evidence="1 2">MN12-7</strain>
    </source>
</reference>
<name>R9GNZ2_9SPHI</name>
<organism evidence="1 2">
    <name type="scientific">Arcticibacter svalbardensis MN12-7</name>
    <dbReference type="NCBI Taxonomy" id="1150600"/>
    <lineage>
        <taxon>Bacteria</taxon>
        <taxon>Pseudomonadati</taxon>
        <taxon>Bacteroidota</taxon>
        <taxon>Sphingobacteriia</taxon>
        <taxon>Sphingobacteriales</taxon>
        <taxon>Sphingobacteriaceae</taxon>
        <taxon>Arcticibacter</taxon>
    </lineage>
</organism>
<keyword evidence="2" id="KW-1185">Reference proteome</keyword>
<comment type="caution">
    <text evidence="1">The sequence shown here is derived from an EMBL/GenBank/DDBJ whole genome shotgun (WGS) entry which is preliminary data.</text>
</comment>
<evidence type="ECO:0000313" key="2">
    <source>
        <dbReference type="Proteomes" id="UP000014174"/>
    </source>
</evidence>
<dbReference type="Proteomes" id="UP000014174">
    <property type="component" value="Unassembled WGS sequence"/>
</dbReference>
<dbReference type="AlphaFoldDB" id="R9GNZ2"/>
<sequence>MIVMFMEFFHMIGKNGLIFCFRVYVTYFTAEQLKGLYL</sequence>
<dbReference type="EMBL" id="AQPN01000114">
    <property type="protein sequence ID" value="EOR93443.1"/>
    <property type="molecule type" value="Genomic_DNA"/>
</dbReference>
<gene>
    <name evidence="1" type="ORF">ADIARSV_3382</name>
</gene>
<protein>
    <submittedName>
        <fullName evidence="1">Uncharacterized protein</fullName>
    </submittedName>
</protein>